<dbReference type="Proteomes" id="UP001159363">
    <property type="component" value="Chromosome 9"/>
</dbReference>
<keyword evidence="2" id="KW-1185">Reference proteome</keyword>
<reference evidence="1 2" key="1">
    <citation type="submission" date="2023-02" db="EMBL/GenBank/DDBJ databases">
        <title>LHISI_Scaffold_Assembly.</title>
        <authorList>
            <person name="Stuart O.P."/>
            <person name="Cleave R."/>
            <person name="Magrath M.J.L."/>
            <person name="Mikheyev A.S."/>
        </authorList>
    </citation>
    <scope>NUCLEOTIDE SEQUENCE [LARGE SCALE GENOMIC DNA]</scope>
    <source>
        <strain evidence="1">Daus_M_001</strain>
        <tissue evidence="1">Leg muscle</tissue>
    </source>
</reference>
<name>A0ABQ9GPG4_9NEOP</name>
<proteinExistence type="predicted"/>
<evidence type="ECO:0000313" key="2">
    <source>
        <dbReference type="Proteomes" id="UP001159363"/>
    </source>
</evidence>
<comment type="caution">
    <text evidence="1">The sequence shown here is derived from an EMBL/GenBank/DDBJ whole genome shotgun (WGS) entry which is preliminary data.</text>
</comment>
<gene>
    <name evidence="1" type="ORF">PR048_024757</name>
</gene>
<dbReference type="EMBL" id="JARBHB010000010">
    <property type="protein sequence ID" value="KAJ8873920.1"/>
    <property type="molecule type" value="Genomic_DNA"/>
</dbReference>
<evidence type="ECO:0000313" key="1">
    <source>
        <dbReference type="EMBL" id="KAJ8873920.1"/>
    </source>
</evidence>
<organism evidence="1 2">
    <name type="scientific">Dryococelus australis</name>
    <dbReference type="NCBI Taxonomy" id="614101"/>
    <lineage>
        <taxon>Eukaryota</taxon>
        <taxon>Metazoa</taxon>
        <taxon>Ecdysozoa</taxon>
        <taxon>Arthropoda</taxon>
        <taxon>Hexapoda</taxon>
        <taxon>Insecta</taxon>
        <taxon>Pterygota</taxon>
        <taxon>Neoptera</taxon>
        <taxon>Polyneoptera</taxon>
        <taxon>Phasmatodea</taxon>
        <taxon>Verophasmatodea</taxon>
        <taxon>Anareolatae</taxon>
        <taxon>Phasmatidae</taxon>
        <taxon>Eurycanthinae</taxon>
        <taxon>Dryococelus</taxon>
    </lineage>
</organism>
<sequence>MSTAPLVFCLPFPKIHSHLLMFAETASLLEFRLALVAKANFISIEHQNLLISLHGLAHTPLTIAEGVASCIVTPGGRKEPRLPIEALFLPHITSCSFNIS</sequence>
<accession>A0ABQ9GPG4</accession>
<protein>
    <submittedName>
        <fullName evidence="1">Uncharacterized protein</fullName>
    </submittedName>
</protein>